<evidence type="ECO:0000313" key="3">
    <source>
        <dbReference type="EMBL" id="NKG21720.1"/>
    </source>
</evidence>
<feature type="domain" description="VanZ-like" evidence="2">
    <location>
        <begin position="80"/>
        <end position="168"/>
    </location>
</feature>
<feature type="transmembrane region" description="Helical" evidence="1">
    <location>
        <begin position="125"/>
        <end position="142"/>
    </location>
</feature>
<feature type="transmembrane region" description="Helical" evidence="1">
    <location>
        <begin position="12"/>
        <end position="37"/>
    </location>
</feature>
<feature type="transmembrane region" description="Helical" evidence="1">
    <location>
        <begin position="154"/>
        <end position="174"/>
    </location>
</feature>
<evidence type="ECO:0000259" key="2">
    <source>
        <dbReference type="Pfam" id="PF04892"/>
    </source>
</evidence>
<proteinExistence type="predicted"/>
<keyword evidence="1" id="KW-0812">Transmembrane</keyword>
<dbReference type="InterPro" id="IPR053150">
    <property type="entry name" value="Teicoplanin_resist-assoc"/>
</dbReference>
<name>A0ABX1G7V6_9MICC</name>
<protein>
    <submittedName>
        <fullName evidence="3">VanZ family protein</fullName>
    </submittedName>
</protein>
<organism evidence="3 4">
    <name type="scientific">Paeniglutamicibacter terrestris</name>
    <dbReference type="NCBI Taxonomy" id="2723403"/>
    <lineage>
        <taxon>Bacteria</taxon>
        <taxon>Bacillati</taxon>
        <taxon>Actinomycetota</taxon>
        <taxon>Actinomycetes</taxon>
        <taxon>Micrococcales</taxon>
        <taxon>Micrococcaceae</taxon>
        <taxon>Paeniglutamicibacter</taxon>
    </lineage>
</organism>
<comment type="caution">
    <text evidence="3">The sequence shown here is derived from an EMBL/GenBank/DDBJ whole genome shotgun (WGS) entry which is preliminary data.</text>
</comment>
<sequence length="195" mass="21180">MDTLRNIMLYFAVPTVALLITIGLALSATVLVLLLVLAANNNRKAIRAILWVGIPLWAIGLAVAVLPGAPSPDPSIPSGTFNWIPFLAQRERDLSVELLANLGLFAPLTLMLAFVWRRYAVFKSTLLVMGLSMSVELTQLLLRNNRASDVTDILTNTTGAFVAALVGWALLTLVKRQGAPRELTQQVSILENFSS</sequence>
<feature type="transmembrane region" description="Helical" evidence="1">
    <location>
        <begin position="98"/>
        <end position="116"/>
    </location>
</feature>
<dbReference type="PANTHER" id="PTHR36834">
    <property type="entry name" value="MEMBRANE PROTEIN-RELATED"/>
    <property type="match status" value="1"/>
</dbReference>
<dbReference type="Pfam" id="PF04892">
    <property type="entry name" value="VanZ"/>
    <property type="match status" value="1"/>
</dbReference>
<dbReference type="PANTHER" id="PTHR36834:SF1">
    <property type="entry name" value="INTEGRAL MEMBRANE PROTEIN"/>
    <property type="match status" value="1"/>
</dbReference>
<evidence type="ECO:0000256" key="1">
    <source>
        <dbReference type="SAM" id="Phobius"/>
    </source>
</evidence>
<reference evidence="3 4" key="1">
    <citation type="submission" date="2020-04" db="EMBL/GenBank/DDBJ databases">
        <title>Paeniglutamicibacter sp. ANT13_2, a novel actinomycete isolated from sediment in Antarctica.</title>
        <authorList>
            <person name="Sakdapetsiri C."/>
            <person name="Pinyakong O."/>
        </authorList>
    </citation>
    <scope>NUCLEOTIDE SEQUENCE [LARGE SCALE GENOMIC DNA]</scope>
    <source>
        <strain evidence="3 4">ANT13_2</strain>
    </source>
</reference>
<accession>A0ABX1G7V6</accession>
<dbReference type="Proteomes" id="UP000746595">
    <property type="component" value="Unassembled WGS sequence"/>
</dbReference>
<feature type="transmembrane region" description="Helical" evidence="1">
    <location>
        <begin position="49"/>
        <end position="69"/>
    </location>
</feature>
<dbReference type="EMBL" id="JAAWVT010000006">
    <property type="protein sequence ID" value="NKG21720.1"/>
    <property type="molecule type" value="Genomic_DNA"/>
</dbReference>
<gene>
    <name evidence="3" type="ORF">HED64_13515</name>
</gene>
<keyword evidence="4" id="KW-1185">Reference proteome</keyword>
<dbReference type="InterPro" id="IPR006976">
    <property type="entry name" value="VanZ-like"/>
</dbReference>
<dbReference type="RefSeq" id="WP_168152552.1">
    <property type="nucleotide sequence ID" value="NZ_JAAWVT010000006.1"/>
</dbReference>
<keyword evidence="1" id="KW-1133">Transmembrane helix</keyword>
<evidence type="ECO:0000313" key="4">
    <source>
        <dbReference type="Proteomes" id="UP000746595"/>
    </source>
</evidence>
<keyword evidence="1" id="KW-0472">Membrane</keyword>